<evidence type="ECO:0000256" key="10">
    <source>
        <dbReference type="SAM" id="MobiDB-lite"/>
    </source>
</evidence>
<dbReference type="EMBL" id="CP133148">
    <property type="protein sequence ID" value="WVT04697.1"/>
    <property type="molecule type" value="Genomic_DNA"/>
</dbReference>
<evidence type="ECO:0000256" key="5">
    <source>
        <dbReference type="ARBA" id="ARBA00022801"/>
    </source>
</evidence>
<feature type="chain" id="PRO_5045270157" evidence="11">
    <location>
        <begin position="26"/>
        <end position="246"/>
    </location>
</feature>
<dbReference type="InterPro" id="IPR050979">
    <property type="entry name" value="LD-transpeptidase"/>
</dbReference>
<dbReference type="RefSeq" id="WP_331373855.1">
    <property type="nucleotide sequence ID" value="NZ_CP133148.1"/>
</dbReference>
<evidence type="ECO:0000256" key="8">
    <source>
        <dbReference type="ARBA" id="ARBA00023316"/>
    </source>
</evidence>
<name>A0ABZ2BB04_9HYPH</name>
<feature type="active site" description="Proton donor/acceptor" evidence="9">
    <location>
        <position position="180"/>
    </location>
</feature>
<dbReference type="PANTHER" id="PTHR30582:SF24">
    <property type="entry name" value="L,D-TRANSPEPTIDASE ERFK_SRFK-RELATED"/>
    <property type="match status" value="1"/>
</dbReference>
<evidence type="ECO:0000256" key="6">
    <source>
        <dbReference type="ARBA" id="ARBA00022960"/>
    </source>
</evidence>
<dbReference type="SUPFAM" id="SSF141523">
    <property type="entry name" value="L,D-transpeptidase catalytic domain-like"/>
    <property type="match status" value="1"/>
</dbReference>
<dbReference type="PROSITE" id="PS52029">
    <property type="entry name" value="LD_TPASE"/>
    <property type="match status" value="1"/>
</dbReference>
<keyword evidence="13" id="KW-0012">Acyltransferase</keyword>
<evidence type="ECO:0000256" key="2">
    <source>
        <dbReference type="ARBA" id="ARBA00005992"/>
    </source>
</evidence>
<dbReference type="PROSITE" id="PS51257">
    <property type="entry name" value="PROKAR_LIPOPROTEIN"/>
    <property type="match status" value="1"/>
</dbReference>
<keyword evidence="4 13" id="KW-0808">Transferase</keyword>
<keyword evidence="3" id="KW-0328">Glycosyltransferase</keyword>
<comment type="similarity">
    <text evidence="2">Belongs to the YkuD family.</text>
</comment>
<feature type="region of interest" description="Disordered" evidence="10">
    <location>
        <begin position="224"/>
        <end position="246"/>
    </location>
</feature>
<evidence type="ECO:0000256" key="11">
    <source>
        <dbReference type="SAM" id="SignalP"/>
    </source>
</evidence>
<keyword evidence="11" id="KW-0732">Signal</keyword>
<dbReference type="InterPro" id="IPR005490">
    <property type="entry name" value="LD_TPept_cat_dom"/>
</dbReference>
<protein>
    <submittedName>
        <fullName evidence="13">L,D-transpeptidase</fullName>
        <ecNumber evidence="13">2.3.2.-</ecNumber>
    </submittedName>
</protein>
<comment type="pathway">
    <text evidence="1 9">Cell wall biogenesis; peptidoglycan biosynthesis.</text>
</comment>
<evidence type="ECO:0000256" key="1">
    <source>
        <dbReference type="ARBA" id="ARBA00004752"/>
    </source>
</evidence>
<dbReference type="Gene3D" id="2.40.440.10">
    <property type="entry name" value="L,D-transpeptidase catalytic domain-like"/>
    <property type="match status" value="1"/>
</dbReference>
<feature type="compositionally biased region" description="Polar residues" evidence="10">
    <location>
        <begin position="235"/>
        <end position="246"/>
    </location>
</feature>
<keyword evidence="6 9" id="KW-0133">Cell shape</keyword>
<organism evidence="13 14">
    <name type="scientific">Sinorhizobium chiapasense</name>
    <dbReference type="NCBI Taxonomy" id="501572"/>
    <lineage>
        <taxon>Bacteria</taxon>
        <taxon>Pseudomonadati</taxon>
        <taxon>Pseudomonadota</taxon>
        <taxon>Alphaproteobacteria</taxon>
        <taxon>Hyphomicrobiales</taxon>
        <taxon>Rhizobiaceae</taxon>
        <taxon>Sinorhizobium/Ensifer group</taxon>
        <taxon>Sinorhizobium</taxon>
    </lineage>
</organism>
<feature type="active site" description="Nucleophile" evidence="9">
    <location>
        <position position="196"/>
    </location>
</feature>
<evidence type="ECO:0000256" key="4">
    <source>
        <dbReference type="ARBA" id="ARBA00022679"/>
    </source>
</evidence>
<dbReference type="EC" id="2.3.2.-" evidence="13"/>
<sequence length="246" mass="26605">MCVSRNRAGRSAQLLALLLVSSALAGCATSGQNAKPKGPDPYYLAMYGPKAEEKFPLPATDISKVEPRFLRQQVAYPTSEPPGTIVVDTQNRFLYLVQDGGMALRYGIGVGKAGLEFQGEARVARKAEWPRWTPTSDMVAREPERYGPLAGGMEPGIRNPLGPRALYLFQGNRDTLFRIHGTTEAWSIGKAVSSGCIRLFNPDIIDLYSRVPTDTRVVVLQSEPPMNGPLGAPVSATTNAGQPLSM</sequence>
<keyword evidence="7 9" id="KW-0573">Peptidoglycan synthesis</keyword>
<evidence type="ECO:0000259" key="12">
    <source>
        <dbReference type="PROSITE" id="PS52029"/>
    </source>
</evidence>
<dbReference type="CDD" id="cd16913">
    <property type="entry name" value="YkuD_like"/>
    <property type="match status" value="1"/>
</dbReference>
<reference evidence="13" key="1">
    <citation type="submission" date="2023-08" db="EMBL/GenBank/DDBJ databases">
        <title>Complete genome sequence of Sinorhizobium chiapanecum ITTG S70 isolated from Acaciella angustissima nodules in Chiapas-Mexico.</title>
        <authorList>
            <person name="Rincon-Rosales R."/>
            <person name="Rogel M.A."/>
            <person name="Rincon-Medina C.I."/>
            <person name="Guerrero G."/>
            <person name="Manzano-Gomez L.A."/>
            <person name="Lopez-Lopez A."/>
            <person name="Rincon Molina F.A."/>
            <person name="Martinez-Romero E."/>
        </authorList>
    </citation>
    <scope>NUCLEOTIDE SEQUENCE</scope>
    <source>
        <strain evidence="13">ITTG S70</strain>
    </source>
</reference>
<dbReference type="Proteomes" id="UP001432360">
    <property type="component" value="Chromosome"/>
</dbReference>
<feature type="domain" description="L,D-TPase catalytic" evidence="12">
    <location>
        <begin position="83"/>
        <end position="220"/>
    </location>
</feature>
<dbReference type="PANTHER" id="PTHR30582">
    <property type="entry name" value="L,D-TRANSPEPTIDASE"/>
    <property type="match status" value="1"/>
</dbReference>
<gene>
    <name evidence="13" type="ORF">RB548_04600</name>
</gene>
<accession>A0ABZ2BB04</accession>
<evidence type="ECO:0000256" key="7">
    <source>
        <dbReference type="ARBA" id="ARBA00022984"/>
    </source>
</evidence>
<keyword evidence="8 9" id="KW-0961">Cell wall biogenesis/degradation</keyword>
<proteinExistence type="inferred from homology"/>
<feature type="signal peptide" evidence="11">
    <location>
        <begin position="1"/>
        <end position="25"/>
    </location>
</feature>
<keyword evidence="14" id="KW-1185">Reference proteome</keyword>
<evidence type="ECO:0000256" key="9">
    <source>
        <dbReference type="PROSITE-ProRule" id="PRU01373"/>
    </source>
</evidence>
<keyword evidence="5" id="KW-0378">Hydrolase</keyword>
<evidence type="ECO:0000313" key="13">
    <source>
        <dbReference type="EMBL" id="WVT04697.1"/>
    </source>
</evidence>
<evidence type="ECO:0000256" key="3">
    <source>
        <dbReference type="ARBA" id="ARBA00022676"/>
    </source>
</evidence>
<dbReference type="GO" id="GO:0016746">
    <property type="term" value="F:acyltransferase activity"/>
    <property type="evidence" value="ECO:0007669"/>
    <property type="project" value="UniProtKB-KW"/>
</dbReference>
<dbReference type="InterPro" id="IPR038063">
    <property type="entry name" value="Transpep_catalytic_dom"/>
</dbReference>
<evidence type="ECO:0000313" key="14">
    <source>
        <dbReference type="Proteomes" id="UP001432360"/>
    </source>
</evidence>
<dbReference type="Pfam" id="PF03734">
    <property type="entry name" value="YkuD"/>
    <property type="match status" value="1"/>
</dbReference>